<feature type="domain" description="DRTGG" evidence="1">
    <location>
        <begin position="6"/>
        <end position="108"/>
    </location>
</feature>
<dbReference type="Pfam" id="PF07085">
    <property type="entry name" value="DRTGG"/>
    <property type="match status" value="1"/>
</dbReference>
<dbReference type="Proteomes" id="UP001154312">
    <property type="component" value="Unassembled WGS sequence"/>
</dbReference>
<evidence type="ECO:0000313" key="2">
    <source>
        <dbReference type="EMBL" id="MDF9409076.1"/>
    </source>
</evidence>
<organism evidence="2 3">
    <name type="scientific">Pelotomaculum isophthalicicum JI</name>
    <dbReference type="NCBI Taxonomy" id="947010"/>
    <lineage>
        <taxon>Bacteria</taxon>
        <taxon>Bacillati</taxon>
        <taxon>Bacillota</taxon>
        <taxon>Clostridia</taxon>
        <taxon>Eubacteriales</taxon>
        <taxon>Desulfotomaculaceae</taxon>
        <taxon>Pelotomaculum</taxon>
    </lineage>
</organism>
<protein>
    <submittedName>
        <fullName evidence="2">AraC family transcriptional regulator</fullName>
    </submittedName>
</protein>
<reference evidence="2" key="1">
    <citation type="submission" date="2022-02" db="EMBL/GenBank/DDBJ databases">
        <authorList>
            <person name="Leng L."/>
        </authorList>
    </citation>
    <scope>NUCLEOTIDE SEQUENCE</scope>
    <source>
        <strain evidence="2">JI</strain>
    </source>
</reference>
<dbReference type="AlphaFoldDB" id="A0A9X4H3G6"/>
<keyword evidence="3" id="KW-1185">Reference proteome</keyword>
<gene>
    <name evidence="2" type="ORF">L7E55_12010</name>
</gene>
<dbReference type="InterPro" id="IPR010766">
    <property type="entry name" value="DRTGG"/>
</dbReference>
<dbReference type="RefSeq" id="WP_277444500.1">
    <property type="nucleotide sequence ID" value="NZ_JAKOAV010000023.1"/>
</dbReference>
<accession>A0A9X4H3G6</accession>
<dbReference type="SUPFAM" id="SSF75138">
    <property type="entry name" value="HprK N-terminal domain-like"/>
    <property type="match status" value="1"/>
</dbReference>
<dbReference type="InterPro" id="IPR028979">
    <property type="entry name" value="Ser_kin/Pase_Hpr-like_N_sf"/>
</dbReference>
<proteinExistence type="predicted"/>
<dbReference type="Gene3D" id="3.40.1390.20">
    <property type="entry name" value="HprK N-terminal domain-like"/>
    <property type="match status" value="1"/>
</dbReference>
<sequence>MKLVNLLKELDAALLTPDEIDPSLEVTGCYCGDLLSNVMAHAKDGDIWLTIQTHQNIIAVAVLLNLHCIILVEGNLPQDDTLQKAKKEGIVILSSQETAYQVAGRLHDLGLGR</sequence>
<name>A0A9X4H3G6_9FIRM</name>
<comment type="caution">
    <text evidence="2">The sequence shown here is derived from an EMBL/GenBank/DDBJ whole genome shotgun (WGS) entry which is preliminary data.</text>
</comment>
<evidence type="ECO:0000259" key="1">
    <source>
        <dbReference type="Pfam" id="PF07085"/>
    </source>
</evidence>
<dbReference type="EMBL" id="JAKOAV010000023">
    <property type="protein sequence ID" value="MDF9409076.1"/>
    <property type="molecule type" value="Genomic_DNA"/>
</dbReference>
<evidence type="ECO:0000313" key="3">
    <source>
        <dbReference type="Proteomes" id="UP001154312"/>
    </source>
</evidence>